<sequence length="156" mass="17479">MASTMITRMHCHAYETSRMTPLNSSRTRSRRSAKCCSELLEMVSVSSEIKEQLRGDLPDDPTLDKIYPIRGNSRIPLCSLSLSAFSVDVLSLLKKNEQQALILLVVRPRENSHFPHVFWGLYDRNNFPSPQTPISNANSVSNLNETGEGCLEAVGR</sequence>
<reference evidence="1 2" key="1">
    <citation type="submission" date="2017-10" db="EMBL/GenBank/DDBJ databases">
        <title>Comparative genomics in systemic dimorphic fungi from Ajellomycetaceae.</title>
        <authorList>
            <person name="Munoz J.F."/>
            <person name="Mcewen J.G."/>
            <person name="Clay O.K."/>
            <person name="Cuomo C.A."/>
        </authorList>
    </citation>
    <scope>NUCLEOTIDE SEQUENCE [LARGE SCALE GENOMIC DNA]</scope>
    <source>
        <strain evidence="1 2">UAMH4076</strain>
    </source>
</reference>
<proteinExistence type="predicted"/>
<protein>
    <submittedName>
        <fullName evidence="1">Uncharacterized protein</fullName>
    </submittedName>
</protein>
<dbReference type="EMBL" id="PDND01000276">
    <property type="protein sequence ID" value="PGH29066.1"/>
    <property type="molecule type" value="Genomic_DNA"/>
</dbReference>
<keyword evidence="2" id="KW-1185">Reference proteome</keyword>
<dbReference type="AlphaFoldDB" id="A0A2B7Z586"/>
<gene>
    <name evidence="1" type="ORF">GX50_08179</name>
</gene>
<accession>A0A2B7Z586</accession>
<dbReference type="Proteomes" id="UP000226031">
    <property type="component" value="Unassembled WGS sequence"/>
</dbReference>
<organism evidence="1 2">
    <name type="scientific">[Emmonsia] crescens</name>
    <dbReference type="NCBI Taxonomy" id="73230"/>
    <lineage>
        <taxon>Eukaryota</taxon>
        <taxon>Fungi</taxon>
        <taxon>Dikarya</taxon>
        <taxon>Ascomycota</taxon>
        <taxon>Pezizomycotina</taxon>
        <taxon>Eurotiomycetes</taxon>
        <taxon>Eurotiomycetidae</taxon>
        <taxon>Onygenales</taxon>
        <taxon>Ajellomycetaceae</taxon>
        <taxon>Emergomyces</taxon>
    </lineage>
</organism>
<name>A0A2B7Z586_9EURO</name>
<evidence type="ECO:0000313" key="1">
    <source>
        <dbReference type="EMBL" id="PGH29066.1"/>
    </source>
</evidence>
<comment type="caution">
    <text evidence="1">The sequence shown here is derived from an EMBL/GenBank/DDBJ whole genome shotgun (WGS) entry which is preliminary data.</text>
</comment>
<evidence type="ECO:0000313" key="2">
    <source>
        <dbReference type="Proteomes" id="UP000226031"/>
    </source>
</evidence>